<gene>
    <name evidence="7 8" type="primary">ybeY</name>
    <name evidence="8" type="ORF">KDD93_00270</name>
</gene>
<keyword evidence="7" id="KW-0963">Cytoplasm</keyword>
<feature type="binding site" evidence="7">
    <location>
        <position position="104"/>
    </location>
    <ligand>
        <name>Zn(2+)</name>
        <dbReference type="ChEBI" id="CHEBI:29105"/>
        <note>catalytic</note>
    </ligand>
</feature>
<evidence type="ECO:0000256" key="7">
    <source>
        <dbReference type="HAMAP-Rule" id="MF_00009"/>
    </source>
</evidence>
<evidence type="ECO:0000256" key="6">
    <source>
        <dbReference type="ARBA" id="ARBA00022833"/>
    </source>
</evidence>
<keyword evidence="2 7" id="KW-0540">Nuclease</keyword>
<dbReference type="EMBL" id="JAGSSW010000001">
    <property type="protein sequence ID" value="MBR8463010.1"/>
    <property type="molecule type" value="Genomic_DNA"/>
</dbReference>
<evidence type="ECO:0000313" key="8">
    <source>
        <dbReference type="EMBL" id="MBR8463010.1"/>
    </source>
</evidence>
<keyword evidence="5 7" id="KW-0378">Hydrolase</keyword>
<comment type="function">
    <text evidence="7">Single strand-specific metallo-endoribonuclease involved in late-stage 70S ribosome quality control and in maturation of the 3' terminus of the 16S rRNA.</text>
</comment>
<evidence type="ECO:0000313" key="9">
    <source>
        <dbReference type="Proteomes" id="UP000682951"/>
    </source>
</evidence>
<dbReference type="PANTHER" id="PTHR46986:SF1">
    <property type="entry name" value="ENDORIBONUCLEASE YBEY, CHLOROPLASTIC"/>
    <property type="match status" value="1"/>
</dbReference>
<evidence type="ECO:0000256" key="2">
    <source>
        <dbReference type="ARBA" id="ARBA00022722"/>
    </source>
</evidence>
<dbReference type="Gene3D" id="3.40.390.30">
    <property type="entry name" value="Metalloproteases ('zincins'), catalytic domain"/>
    <property type="match status" value="1"/>
</dbReference>
<proteinExistence type="inferred from homology"/>
<accession>A0ABS5HG79</accession>
<sequence length="135" mass="15469">MIICDDKYPKILDKICEFLTPGDVELSFVNSNQMREINLRERGIDKTTDVLSFPFEFVMHTPLGCIVINLELVSQKATELGHSDSDEVALLFTHGLLHVLGYDHERDDGQMREKECEVIENFNLPKSLIVRTEES</sequence>
<evidence type="ECO:0000256" key="1">
    <source>
        <dbReference type="ARBA" id="ARBA00010875"/>
    </source>
</evidence>
<dbReference type="NCBIfam" id="TIGR00043">
    <property type="entry name" value="rRNA maturation RNase YbeY"/>
    <property type="match status" value="1"/>
</dbReference>
<protein>
    <recommendedName>
        <fullName evidence="7">Endoribonuclease YbeY</fullName>
        <ecNumber evidence="7">3.1.-.-</ecNumber>
    </recommendedName>
</protein>
<dbReference type="InterPro" id="IPR023091">
    <property type="entry name" value="MetalPrtase_cat_dom_sf_prd"/>
</dbReference>
<evidence type="ECO:0000256" key="4">
    <source>
        <dbReference type="ARBA" id="ARBA00022759"/>
    </source>
</evidence>
<dbReference type="Pfam" id="PF02130">
    <property type="entry name" value="YbeY"/>
    <property type="match status" value="1"/>
</dbReference>
<dbReference type="Proteomes" id="UP000682951">
    <property type="component" value="Unassembled WGS sequence"/>
</dbReference>
<feature type="binding site" evidence="7">
    <location>
        <position position="98"/>
    </location>
    <ligand>
        <name>Zn(2+)</name>
        <dbReference type="ChEBI" id="CHEBI:29105"/>
        <note>catalytic</note>
    </ligand>
</feature>
<keyword evidence="9" id="KW-1185">Reference proteome</keyword>
<keyword evidence="3 7" id="KW-0479">Metal-binding</keyword>
<keyword evidence="4 7" id="KW-0255">Endonuclease</keyword>
<dbReference type="SUPFAM" id="SSF55486">
    <property type="entry name" value="Metalloproteases ('zincins'), catalytic domain"/>
    <property type="match status" value="1"/>
</dbReference>
<dbReference type="PANTHER" id="PTHR46986">
    <property type="entry name" value="ENDORIBONUCLEASE YBEY, CHLOROPLASTIC"/>
    <property type="match status" value="1"/>
</dbReference>
<evidence type="ECO:0000256" key="3">
    <source>
        <dbReference type="ARBA" id="ARBA00022723"/>
    </source>
</evidence>
<comment type="similarity">
    <text evidence="1 7">Belongs to the endoribonuclease YbeY family.</text>
</comment>
<dbReference type="HAMAP" id="MF_00009">
    <property type="entry name" value="Endoribonucl_YbeY"/>
    <property type="match status" value="1"/>
</dbReference>
<dbReference type="InterPro" id="IPR002036">
    <property type="entry name" value="YbeY"/>
</dbReference>
<reference evidence="8 9" key="1">
    <citation type="submission" date="2021-04" db="EMBL/GenBank/DDBJ databases">
        <title>Molecular and phenotypic characterization and identification of bacterial isolates recovered from the Anatolian ground squirrels (Spermophilus xanthoprymnus) and which have the potential to form a new species in the Campylobacter genus.</title>
        <authorList>
            <person name="Aydin F."/>
            <person name="Abay S."/>
            <person name="Kayman T."/>
            <person name="Karakaya E."/>
            <person name="Mustak H.K."/>
            <person name="Mustak I.B."/>
            <person name="Bilgin N."/>
            <person name="Duzler A."/>
            <person name="Sahin O."/>
            <person name="Guran O."/>
            <person name="Saticioglu I.B."/>
        </authorList>
    </citation>
    <scope>NUCLEOTIDE SEQUENCE [LARGE SCALE GENOMIC DNA]</scope>
    <source>
        <strain evidence="9">faydin-G24</strain>
    </source>
</reference>
<feature type="binding site" evidence="7">
    <location>
        <position position="94"/>
    </location>
    <ligand>
        <name>Zn(2+)</name>
        <dbReference type="ChEBI" id="CHEBI:29105"/>
        <note>catalytic</note>
    </ligand>
</feature>
<keyword evidence="6 7" id="KW-0862">Zinc</keyword>
<name>A0ABS5HG79_9BACT</name>
<keyword evidence="7" id="KW-0690">Ribosome biogenesis</keyword>
<organism evidence="8 9">
    <name type="scientific">Campylobacter anatolicus</name>
    <dbReference type="NCBI Taxonomy" id="2829105"/>
    <lineage>
        <taxon>Bacteria</taxon>
        <taxon>Pseudomonadati</taxon>
        <taxon>Campylobacterota</taxon>
        <taxon>Epsilonproteobacteria</taxon>
        <taxon>Campylobacterales</taxon>
        <taxon>Campylobacteraceae</taxon>
        <taxon>Campylobacter</taxon>
    </lineage>
</organism>
<comment type="caution">
    <text evidence="8">The sequence shown here is derived from an EMBL/GenBank/DDBJ whole genome shotgun (WGS) entry which is preliminary data.</text>
</comment>
<dbReference type="RefSeq" id="WP_212141314.1">
    <property type="nucleotide sequence ID" value="NZ_JAGSSW010000001.1"/>
</dbReference>
<comment type="cofactor">
    <cofactor evidence="7">
        <name>Zn(2+)</name>
        <dbReference type="ChEBI" id="CHEBI:29105"/>
    </cofactor>
    <text evidence="7">Binds 1 zinc ion.</text>
</comment>
<keyword evidence="7" id="KW-0698">rRNA processing</keyword>
<dbReference type="EC" id="3.1.-.-" evidence="7"/>
<evidence type="ECO:0000256" key="5">
    <source>
        <dbReference type="ARBA" id="ARBA00022801"/>
    </source>
</evidence>
<comment type="subcellular location">
    <subcellularLocation>
        <location evidence="7">Cytoplasm</location>
    </subcellularLocation>
</comment>